<accession>A0A645JCI4</accession>
<protein>
    <submittedName>
        <fullName evidence="1">Uncharacterized protein</fullName>
    </submittedName>
</protein>
<proteinExistence type="predicted"/>
<reference evidence="1" key="1">
    <citation type="submission" date="2019-08" db="EMBL/GenBank/DDBJ databases">
        <authorList>
            <person name="Kucharzyk K."/>
            <person name="Murdoch R.W."/>
            <person name="Higgins S."/>
            <person name="Loffler F."/>
        </authorList>
    </citation>
    <scope>NUCLEOTIDE SEQUENCE</scope>
</reference>
<sequence>MKGGIIVSAGSSGMAQAPSHSSTQYSIAMSFSSTQKAGTSIALKDSKENTIVAFTPEKDYGTVVISSPEIKTDGEYAVYSGGSLVGNSTNGIYTGSDYKEGTKVVSFKITNSVTWLNESGVTTAKTGGHGGRKTRP</sequence>
<name>A0A645JCI4_9ZZZZ</name>
<evidence type="ECO:0000313" key="1">
    <source>
        <dbReference type="EMBL" id="MPN58114.1"/>
    </source>
</evidence>
<comment type="caution">
    <text evidence="1">The sequence shown here is derived from an EMBL/GenBank/DDBJ whole genome shotgun (WGS) entry which is preliminary data.</text>
</comment>
<gene>
    <name evidence="1" type="ORF">SDC9_205815</name>
</gene>
<organism evidence="1">
    <name type="scientific">bioreactor metagenome</name>
    <dbReference type="NCBI Taxonomy" id="1076179"/>
    <lineage>
        <taxon>unclassified sequences</taxon>
        <taxon>metagenomes</taxon>
        <taxon>ecological metagenomes</taxon>
    </lineage>
</organism>
<dbReference type="EMBL" id="VSSQ01130456">
    <property type="protein sequence ID" value="MPN58114.1"/>
    <property type="molecule type" value="Genomic_DNA"/>
</dbReference>
<dbReference type="AlphaFoldDB" id="A0A645JCI4"/>